<gene>
    <name evidence="5" type="ORF">CEY00_Acc30332</name>
</gene>
<comment type="caution">
    <text evidence="5">The sequence shown here is derived from an EMBL/GenBank/DDBJ whole genome shotgun (WGS) entry which is preliminary data.</text>
</comment>
<dbReference type="InterPro" id="IPR019458">
    <property type="entry name" value="Est1-like_N"/>
</dbReference>
<feature type="compositionally biased region" description="Polar residues" evidence="2">
    <location>
        <begin position="274"/>
        <end position="290"/>
    </location>
</feature>
<protein>
    <submittedName>
        <fullName evidence="5">Uncharacterized protein</fullName>
    </submittedName>
</protein>
<evidence type="ECO:0000259" key="3">
    <source>
        <dbReference type="Pfam" id="PF10373"/>
    </source>
</evidence>
<dbReference type="Pfam" id="PF10374">
    <property type="entry name" value="EST1"/>
    <property type="match status" value="1"/>
</dbReference>
<reference evidence="5 6" key="1">
    <citation type="submission" date="2017-07" db="EMBL/GenBank/DDBJ databases">
        <title>An improved, manually edited Actinidia chinensis var. chinensis (kiwifruit) genome highlights the challenges associated with draft genomes and gene prediction in plants.</title>
        <authorList>
            <person name="Pilkington S."/>
            <person name="Crowhurst R."/>
            <person name="Hilario E."/>
            <person name="Nardozza S."/>
            <person name="Fraser L."/>
            <person name="Peng Y."/>
            <person name="Gunaseelan K."/>
            <person name="Simpson R."/>
            <person name="Tahir J."/>
            <person name="Deroles S."/>
            <person name="Templeton K."/>
            <person name="Luo Z."/>
            <person name="Davy M."/>
            <person name="Cheng C."/>
            <person name="Mcneilage M."/>
            <person name="Scaglione D."/>
            <person name="Liu Y."/>
            <person name="Zhang Q."/>
            <person name="Datson P."/>
            <person name="De Silva N."/>
            <person name="Gardiner S."/>
            <person name="Bassett H."/>
            <person name="Chagne D."/>
            <person name="Mccallum J."/>
            <person name="Dzierzon H."/>
            <person name="Deng C."/>
            <person name="Wang Y.-Y."/>
            <person name="Barron N."/>
            <person name="Manako K."/>
            <person name="Bowen J."/>
            <person name="Foster T."/>
            <person name="Erridge Z."/>
            <person name="Tiffin H."/>
            <person name="Waite C."/>
            <person name="Davies K."/>
            <person name="Grierson E."/>
            <person name="Laing W."/>
            <person name="Kirk R."/>
            <person name="Chen X."/>
            <person name="Wood M."/>
            <person name="Montefiori M."/>
            <person name="Brummell D."/>
            <person name="Schwinn K."/>
            <person name="Catanach A."/>
            <person name="Fullerton C."/>
            <person name="Li D."/>
            <person name="Meiyalaghan S."/>
            <person name="Nieuwenhuizen N."/>
            <person name="Read N."/>
            <person name="Prakash R."/>
            <person name="Hunter D."/>
            <person name="Zhang H."/>
            <person name="Mckenzie M."/>
            <person name="Knabel M."/>
            <person name="Harris A."/>
            <person name="Allan A."/>
            <person name="Chen A."/>
            <person name="Janssen B."/>
            <person name="Plunkett B."/>
            <person name="Dwamena C."/>
            <person name="Voogd C."/>
            <person name="Leif D."/>
            <person name="Lafferty D."/>
            <person name="Souleyre E."/>
            <person name="Varkonyi-Gasic E."/>
            <person name="Gambi F."/>
            <person name="Hanley J."/>
            <person name="Yao J.-L."/>
            <person name="Cheung J."/>
            <person name="David K."/>
            <person name="Warren B."/>
            <person name="Marsh K."/>
            <person name="Snowden K."/>
            <person name="Lin-Wang K."/>
            <person name="Brian L."/>
            <person name="Martinez-Sanchez M."/>
            <person name="Wang M."/>
            <person name="Ileperuma N."/>
            <person name="Macnee N."/>
            <person name="Campin R."/>
            <person name="Mcatee P."/>
            <person name="Drummond R."/>
            <person name="Espley R."/>
            <person name="Ireland H."/>
            <person name="Wu R."/>
            <person name="Atkinson R."/>
            <person name="Karunairetnam S."/>
            <person name="Bulley S."/>
            <person name="Chunkath S."/>
            <person name="Hanley Z."/>
            <person name="Storey R."/>
            <person name="Thrimawithana A."/>
            <person name="Thomson S."/>
            <person name="David C."/>
            <person name="Testolin R."/>
        </authorList>
    </citation>
    <scope>NUCLEOTIDE SEQUENCE [LARGE SCALE GENOMIC DNA]</scope>
    <source>
        <strain evidence="6">cv. Red5</strain>
        <tissue evidence="5">Young leaf</tissue>
    </source>
</reference>
<dbReference type="Gramene" id="PSR90134">
    <property type="protein sequence ID" value="PSR90134"/>
    <property type="gene ID" value="CEY00_Acc30332"/>
</dbReference>
<sequence length="976" mass="108492">MMIVDMDKIAAPSSWELAQRLYDKNVELEKRRRRSAQARVPSDPNAWQQMRENYEAIILEDHAFSEQYNIEYALWQLHYRRIEEFRAHCSAALVSTSTSQGVKVPPRPDRINKIRLQFKIFLSEATGFYHDLILKIRAKYGLPLGYLSEDLENRIVMEKDGNKSVEMKKGLISCHRCLVYLGDLARYKELYGEGDSKSRDYAAASSYYLQAASIWPSSGNPHHQLAILATYSGDELVAVYRYFRSLAVDSPFSTARDNLIVAFEKNRQSYSQLHGHTKPSAISESPSQVTAKGRGRGKAEAKLQAKDANVGASLVVEKPTGVQDTYKAFCICFVRLTGILFTHTSLETFAEVLSLVSSTFNEILSLGPEEELNFGTDAVENGLVIVRLISIILFTVHNVNKDGEGQTYADIVQHTVLLQNALTSAFELVGHMVKRCVQLRDPCSSYLFPGILVFMEWLACSPDVTAGSGIDNKQATARSVFWNHCISFLNKLSSESVVKDDEDKTCLFNMGRYEDGEAENRFALWEDFELRGFLPLQHVQTILDFSRKHSVGGDGKKTKVARVKRILAAGKALANVVKVDQRTITFDSKVKKFVFGVKPQISDDYTPAPVLGSPKVDGMNQPLPAETMNNSNFVQPKAQLCVEGEEEDEVIVFKPTVMEKQNDSSVSKWMPYEDLEPGKYAFAANSQFHGNSVSAHRSDLPQQTIFNTSSQPPVSIAHNFLQHLQPIQSHSSTWLDPQASLASGMEGLNILENRHAMKPGMQEVIPILHHASLSPPIQQLVNVNASGISYSQANASEMVMQSKIDCVASSGVTSGTIAVNTSSAITVSSKKSPVNRPVRHLGPPPGFTSVLPKPVNEPMQGSDLMADNLRTDDSSWLDGYKKSFPMQGLGLNQSINHPSQSNLHYVGNNNGSGGTSSFPFPGKQVPPKQFTVEKQKGWENNHALEHQNLSYEQLQQFITLSEQHQGKSMWGGPYRV</sequence>
<evidence type="ECO:0000313" key="6">
    <source>
        <dbReference type="Proteomes" id="UP000241394"/>
    </source>
</evidence>
<dbReference type="SUPFAM" id="SSF48452">
    <property type="entry name" value="TPR-like"/>
    <property type="match status" value="1"/>
</dbReference>
<dbReference type="OrthoDB" id="69928at2759"/>
<dbReference type="GO" id="GO:0000184">
    <property type="term" value="P:nuclear-transcribed mRNA catabolic process, nonsense-mediated decay"/>
    <property type="evidence" value="ECO:0007669"/>
    <property type="project" value="TreeGrafter"/>
</dbReference>
<evidence type="ECO:0000259" key="4">
    <source>
        <dbReference type="Pfam" id="PF10374"/>
    </source>
</evidence>
<proteinExistence type="predicted"/>
<dbReference type="Pfam" id="PF10373">
    <property type="entry name" value="EST1_DNA_bind"/>
    <property type="match status" value="1"/>
</dbReference>
<dbReference type="EMBL" id="NKQK01000026">
    <property type="protein sequence ID" value="PSR90134.1"/>
    <property type="molecule type" value="Genomic_DNA"/>
</dbReference>
<dbReference type="GO" id="GO:0005697">
    <property type="term" value="C:telomerase holoenzyme complex"/>
    <property type="evidence" value="ECO:0007669"/>
    <property type="project" value="TreeGrafter"/>
</dbReference>
<dbReference type="AlphaFoldDB" id="A0A2R6PFG5"/>
<evidence type="ECO:0000313" key="5">
    <source>
        <dbReference type="EMBL" id="PSR90134.1"/>
    </source>
</evidence>
<keyword evidence="6" id="KW-1185">Reference proteome</keyword>
<feature type="domain" description="Telomerase activating protein Est1-like N-terminal" evidence="4">
    <location>
        <begin position="70"/>
        <end position="191"/>
    </location>
</feature>
<dbReference type="InterPro" id="IPR011990">
    <property type="entry name" value="TPR-like_helical_dom_sf"/>
</dbReference>
<dbReference type="OMA" id="WENFELR"/>
<dbReference type="STRING" id="1590841.A0A2R6PFG5"/>
<dbReference type="GO" id="GO:0070034">
    <property type="term" value="F:telomerase RNA binding"/>
    <property type="evidence" value="ECO:0007669"/>
    <property type="project" value="TreeGrafter"/>
</dbReference>
<dbReference type="PANTHER" id="PTHR15696:SF35">
    <property type="entry name" value="NONSENSE-MEDIATED MRNA DECAY FACTOR SMG7"/>
    <property type="match status" value="1"/>
</dbReference>
<evidence type="ECO:0000256" key="2">
    <source>
        <dbReference type="SAM" id="MobiDB-lite"/>
    </source>
</evidence>
<dbReference type="InterPro" id="IPR045153">
    <property type="entry name" value="Est1/Ebs1-like"/>
</dbReference>
<feature type="region of interest" description="Disordered" evidence="2">
    <location>
        <begin position="274"/>
        <end position="298"/>
    </location>
</feature>
<dbReference type="InParanoid" id="A0A2R6PFG5"/>
<reference evidence="6" key="2">
    <citation type="journal article" date="2018" name="BMC Genomics">
        <title>A manually annotated Actinidia chinensis var. chinensis (kiwifruit) genome highlights the challenges associated with draft genomes and gene prediction in plants.</title>
        <authorList>
            <person name="Pilkington S.M."/>
            <person name="Crowhurst R."/>
            <person name="Hilario E."/>
            <person name="Nardozza S."/>
            <person name="Fraser L."/>
            <person name="Peng Y."/>
            <person name="Gunaseelan K."/>
            <person name="Simpson R."/>
            <person name="Tahir J."/>
            <person name="Deroles S.C."/>
            <person name="Templeton K."/>
            <person name="Luo Z."/>
            <person name="Davy M."/>
            <person name="Cheng C."/>
            <person name="McNeilage M."/>
            <person name="Scaglione D."/>
            <person name="Liu Y."/>
            <person name="Zhang Q."/>
            <person name="Datson P."/>
            <person name="De Silva N."/>
            <person name="Gardiner S.E."/>
            <person name="Bassett H."/>
            <person name="Chagne D."/>
            <person name="McCallum J."/>
            <person name="Dzierzon H."/>
            <person name="Deng C."/>
            <person name="Wang Y.Y."/>
            <person name="Barron L."/>
            <person name="Manako K."/>
            <person name="Bowen J."/>
            <person name="Foster T.M."/>
            <person name="Erridge Z.A."/>
            <person name="Tiffin H."/>
            <person name="Waite C.N."/>
            <person name="Davies K.M."/>
            <person name="Grierson E.P."/>
            <person name="Laing W.A."/>
            <person name="Kirk R."/>
            <person name="Chen X."/>
            <person name="Wood M."/>
            <person name="Montefiori M."/>
            <person name="Brummell D.A."/>
            <person name="Schwinn K.E."/>
            <person name="Catanach A."/>
            <person name="Fullerton C."/>
            <person name="Li D."/>
            <person name="Meiyalaghan S."/>
            <person name="Nieuwenhuizen N."/>
            <person name="Read N."/>
            <person name="Prakash R."/>
            <person name="Hunter D."/>
            <person name="Zhang H."/>
            <person name="McKenzie M."/>
            <person name="Knabel M."/>
            <person name="Harris A."/>
            <person name="Allan A.C."/>
            <person name="Gleave A."/>
            <person name="Chen A."/>
            <person name="Janssen B.J."/>
            <person name="Plunkett B."/>
            <person name="Ampomah-Dwamena C."/>
            <person name="Voogd C."/>
            <person name="Leif D."/>
            <person name="Lafferty D."/>
            <person name="Souleyre E.J.F."/>
            <person name="Varkonyi-Gasic E."/>
            <person name="Gambi F."/>
            <person name="Hanley J."/>
            <person name="Yao J.L."/>
            <person name="Cheung J."/>
            <person name="David K.M."/>
            <person name="Warren B."/>
            <person name="Marsh K."/>
            <person name="Snowden K.C."/>
            <person name="Lin-Wang K."/>
            <person name="Brian L."/>
            <person name="Martinez-Sanchez M."/>
            <person name="Wang M."/>
            <person name="Ileperuma N."/>
            <person name="Macnee N."/>
            <person name="Campin R."/>
            <person name="McAtee P."/>
            <person name="Drummond R.S.M."/>
            <person name="Espley R.V."/>
            <person name="Ireland H.S."/>
            <person name="Wu R."/>
            <person name="Atkinson R.G."/>
            <person name="Karunairetnam S."/>
            <person name="Bulley S."/>
            <person name="Chunkath S."/>
            <person name="Hanley Z."/>
            <person name="Storey R."/>
            <person name="Thrimawithana A.H."/>
            <person name="Thomson S."/>
            <person name="David C."/>
            <person name="Testolin R."/>
            <person name="Huang H."/>
            <person name="Hellens R.P."/>
            <person name="Schaffer R.J."/>
        </authorList>
    </citation>
    <scope>NUCLEOTIDE SEQUENCE [LARGE SCALE GENOMIC DNA]</scope>
    <source>
        <strain evidence="6">cv. Red5</strain>
    </source>
</reference>
<accession>A0A2R6PFG5</accession>
<dbReference type="PANTHER" id="PTHR15696">
    <property type="entry name" value="SMG-7 SUPPRESSOR WITH MORPHOLOGICAL EFFECT ON GENITALIA PROTEIN 7"/>
    <property type="match status" value="1"/>
</dbReference>
<dbReference type="GO" id="GO:0042162">
    <property type="term" value="F:telomeric DNA binding"/>
    <property type="evidence" value="ECO:0007669"/>
    <property type="project" value="TreeGrafter"/>
</dbReference>
<dbReference type="InterPro" id="IPR018834">
    <property type="entry name" value="DNA/RNA-bd_Est1-type"/>
</dbReference>
<dbReference type="Proteomes" id="UP000241394">
    <property type="component" value="Chromosome LG26"/>
</dbReference>
<feature type="region of interest" description="Disordered" evidence="2">
    <location>
        <begin position="830"/>
        <end position="855"/>
    </location>
</feature>
<name>A0A2R6PFG5_ACTCC</name>
<evidence type="ECO:0000256" key="1">
    <source>
        <dbReference type="ARBA" id="ARBA00022737"/>
    </source>
</evidence>
<keyword evidence="1" id="KW-0677">Repeat</keyword>
<dbReference type="FunFam" id="1.25.40.10:FF:000225">
    <property type="entry name" value="Protein SMG7"/>
    <property type="match status" value="1"/>
</dbReference>
<dbReference type="FunCoup" id="A0A2R6PFG5">
    <property type="interactions" value="3849"/>
</dbReference>
<feature type="domain" description="DNA/RNA-binding" evidence="3">
    <location>
        <begin position="204"/>
        <end position="538"/>
    </location>
</feature>
<dbReference type="Gene3D" id="1.25.40.10">
    <property type="entry name" value="Tetratricopeptide repeat domain"/>
    <property type="match status" value="1"/>
</dbReference>
<organism evidence="5 6">
    <name type="scientific">Actinidia chinensis var. chinensis</name>
    <name type="common">Chinese soft-hair kiwi</name>
    <dbReference type="NCBI Taxonomy" id="1590841"/>
    <lineage>
        <taxon>Eukaryota</taxon>
        <taxon>Viridiplantae</taxon>
        <taxon>Streptophyta</taxon>
        <taxon>Embryophyta</taxon>
        <taxon>Tracheophyta</taxon>
        <taxon>Spermatophyta</taxon>
        <taxon>Magnoliopsida</taxon>
        <taxon>eudicotyledons</taxon>
        <taxon>Gunneridae</taxon>
        <taxon>Pentapetalae</taxon>
        <taxon>asterids</taxon>
        <taxon>Ericales</taxon>
        <taxon>Actinidiaceae</taxon>
        <taxon>Actinidia</taxon>
    </lineage>
</organism>